<accession>A0AA39CIL4</accession>
<sequence length="332" mass="36157">MGCCASTPTDDDVPPAGGRQNVPPQTRHTSQAITSQTAINGAADESRSRSLAPHSGLSIHPSETSRSALSTPGGGSLSETRSRTVRQQSLADHYNLPLEPPKPWRSKNKTWTRSQLQRERYEFFETRVTGRKEIWNGLKQAIECLREGDLADAQGILDAMSVTLPTGKLDEGAYDENGNLYKIPQAVISDPTDIIEDLNDGDTQTVTDPSDLDVIAAKLEAAEGSSPSERKPDPTEEKSRAAKGKTAVRDAVKVRCRLSDRGSPECDVTVVLGRSEKVALLAGRVEVERDIPTKAKLRFAYLGTMLDPAQTLEEQGWKEGNIVQVLVVGNWK</sequence>
<feature type="region of interest" description="Disordered" evidence="1">
    <location>
        <begin position="1"/>
        <end position="112"/>
    </location>
</feature>
<feature type="compositionally biased region" description="Polar residues" evidence="1">
    <location>
        <begin position="22"/>
        <end position="39"/>
    </location>
</feature>
<comment type="caution">
    <text evidence="3">The sequence shown here is derived from an EMBL/GenBank/DDBJ whole genome shotgun (WGS) entry which is preliminary data.</text>
</comment>
<feature type="region of interest" description="Disordered" evidence="1">
    <location>
        <begin position="220"/>
        <end position="246"/>
    </location>
</feature>
<evidence type="ECO:0000256" key="1">
    <source>
        <dbReference type="SAM" id="MobiDB-lite"/>
    </source>
</evidence>
<dbReference type="InterPro" id="IPR032752">
    <property type="entry name" value="DC-UbP/UBTD2_N"/>
</dbReference>
<keyword evidence="4" id="KW-1185">Reference proteome</keyword>
<reference evidence="3" key="1">
    <citation type="submission" date="2022-10" db="EMBL/GenBank/DDBJ databases">
        <title>Culturing micro-colonial fungi from biological soil crusts in the Mojave desert and describing Neophaeococcomyces mojavensis, and introducing the new genera and species Taxawa tesnikishii.</title>
        <authorList>
            <person name="Kurbessoian T."/>
            <person name="Stajich J.E."/>
        </authorList>
    </citation>
    <scope>NUCLEOTIDE SEQUENCE</scope>
    <source>
        <strain evidence="3">TK_41</strain>
    </source>
</reference>
<evidence type="ECO:0000313" key="3">
    <source>
        <dbReference type="EMBL" id="KAJ9609420.1"/>
    </source>
</evidence>
<evidence type="ECO:0000259" key="2">
    <source>
        <dbReference type="PROSITE" id="PS50053"/>
    </source>
</evidence>
<dbReference type="AlphaFoldDB" id="A0AA39CIL4"/>
<dbReference type="InterPro" id="IPR038169">
    <property type="entry name" value="DC-UbP/UBTD2_N_sf"/>
</dbReference>
<protein>
    <recommendedName>
        <fullName evidence="2">Ubiquitin-like domain-containing protein</fullName>
    </recommendedName>
</protein>
<dbReference type="InterPro" id="IPR000626">
    <property type="entry name" value="Ubiquitin-like_dom"/>
</dbReference>
<dbReference type="Pfam" id="PF16455">
    <property type="entry name" value="UBD"/>
    <property type="match status" value="1"/>
</dbReference>
<dbReference type="Proteomes" id="UP001172673">
    <property type="component" value="Unassembled WGS sequence"/>
</dbReference>
<proteinExistence type="predicted"/>
<organism evidence="3 4">
    <name type="scientific">Cladophialophora chaetospira</name>
    <dbReference type="NCBI Taxonomy" id="386627"/>
    <lineage>
        <taxon>Eukaryota</taxon>
        <taxon>Fungi</taxon>
        <taxon>Dikarya</taxon>
        <taxon>Ascomycota</taxon>
        <taxon>Pezizomycotina</taxon>
        <taxon>Eurotiomycetes</taxon>
        <taxon>Chaetothyriomycetidae</taxon>
        <taxon>Chaetothyriales</taxon>
        <taxon>Herpotrichiellaceae</taxon>
        <taxon>Cladophialophora</taxon>
    </lineage>
</organism>
<name>A0AA39CIL4_9EURO</name>
<dbReference type="EMBL" id="JAPDRK010000008">
    <property type="protein sequence ID" value="KAJ9609420.1"/>
    <property type="molecule type" value="Genomic_DNA"/>
</dbReference>
<gene>
    <name evidence="3" type="ORF">H2200_005747</name>
</gene>
<dbReference type="Gene3D" id="1.20.225.20">
    <property type="entry name" value="Ub domain-containing protein, DC-UbP/UBTD2, N-terminal domain"/>
    <property type="match status" value="1"/>
</dbReference>
<dbReference type="SUPFAM" id="SSF54236">
    <property type="entry name" value="Ubiquitin-like"/>
    <property type="match status" value="1"/>
</dbReference>
<feature type="domain" description="Ubiquitin-like" evidence="2">
    <location>
        <begin position="252"/>
        <end position="327"/>
    </location>
</feature>
<feature type="compositionally biased region" description="Polar residues" evidence="1">
    <location>
        <begin position="61"/>
        <end position="70"/>
    </location>
</feature>
<feature type="compositionally biased region" description="Basic and acidic residues" evidence="1">
    <location>
        <begin position="228"/>
        <end position="240"/>
    </location>
</feature>
<dbReference type="InterPro" id="IPR039869">
    <property type="entry name" value="UBTD1/2"/>
</dbReference>
<evidence type="ECO:0000313" key="4">
    <source>
        <dbReference type="Proteomes" id="UP001172673"/>
    </source>
</evidence>
<dbReference type="PANTHER" id="PTHR13609">
    <property type="entry name" value="UBIQUITIN DOMAIN CONTAINING 1 PROTEIN-RELATED"/>
    <property type="match status" value="1"/>
</dbReference>
<dbReference type="PROSITE" id="PS50053">
    <property type="entry name" value="UBIQUITIN_2"/>
    <property type="match status" value="1"/>
</dbReference>
<dbReference type="InterPro" id="IPR029071">
    <property type="entry name" value="Ubiquitin-like_domsf"/>
</dbReference>